<dbReference type="Pfam" id="PF05954">
    <property type="entry name" value="Phage_GPD"/>
    <property type="match status" value="1"/>
</dbReference>
<dbReference type="SUPFAM" id="SSF69279">
    <property type="entry name" value="Phage tail proteins"/>
    <property type="match status" value="1"/>
</dbReference>
<reference evidence="2 3" key="1">
    <citation type="submission" date="2019-11" db="EMBL/GenBank/DDBJ databases">
        <title>The genome sequence of Methylocystis heyeri.</title>
        <authorList>
            <person name="Oshkin I.Y."/>
            <person name="Miroshnikov K."/>
            <person name="Dedysh S.N."/>
        </authorList>
    </citation>
    <scope>NUCLEOTIDE SEQUENCE [LARGE SCALE GENOMIC DNA]</scope>
    <source>
        <strain evidence="2 3">H2</strain>
    </source>
</reference>
<evidence type="ECO:0000313" key="3">
    <source>
        <dbReference type="Proteomes" id="UP000309061"/>
    </source>
</evidence>
<dbReference type="RefSeq" id="WP_136497636.1">
    <property type="nucleotide sequence ID" value="NZ_CP046052.1"/>
</dbReference>
<proteinExistence type="predicted"/>
<sequence>MIPVVTVSIDGNPLTQVRKRAISGAIIESDGEKADSLNLEISNYDGRLKKPTRGQTVVVAVGWEEIGTVKVGQFIISTVSKKGPEAVFHVTGEAADLKKTLKGQKTRSWTAPKTLGDVFKQVAKDNGLSAAVDQTIASIKIEKIVAQTAESDMHLVTRLARHYGALATVKDGNLVVVPLGNGTTASGGAAASCQITPNDCESFSFDENDRNARDKSHGTHYDRSKAKRSDVASQKGQPQDGAPDFTHVHLFGTQTEAQNHADGRKQKFDRDSRQAHFALRPGLTGVPPGGVVNASGFGDDDDTAWTVKSREFRWNKEGLAVTTTAQPQQG</sequence>
<name>A0A6B8KJK1_9HYPH</name>
<dbReference type="Proteomes" id="UP000309061">
    <property type="component" value="Chromosome"/>
</dbReference>
<keyword evidence="3" id="KW-1185">Reference proteome</keyword>
<gene>
    <name evidence="2" type="ORF">H2LOC_014205</name>
</gene>
<evidence type="ECO:0000256" key="1">
    <source>
        <dbReference type="SAM" id="MobiDB-lite"/>
    </source>
</evidence>
<protein>
    <recommendedName>
        <fullName evidence="4">Late control protein</fullName>
    </recommendedName>
</protein>
<dbReference type="KEGG" id="mhey:H2LOC_014205"/>
<feature type="region of interest" description="Disordered" evidence="1">
    <location>
        <begin position="283"/>
        <end position="302"/>
    </location>
</feature>
<evidence type="ECO:0000313" key="2">
    <source>
        <dbReference type="EMBL" id="QGM46753.1"/>
    </source>
</evidence>
<dbReference type="EMBL" id="CP046052">
    <property type="protein sequence ID" value="QGM46753.1"/>
    <property type="molecule type" value="Genomic_DNA"/>
</dbReference>
<feature type="compositionally biased region" description="Basic and acidic residues" evidence="1">
    <location>
        <begin position="207"/>
        <end position="230"/>
    </location>
</feature>
<dbReference type="OrthoDB" id="4070623at2"/>
<feature type="compositionally biased region" description="Low complexity" evidence="1">
    <location>
        <begin position="283"/>
        <end position="292"/>
    </location>
</feature>
<feature type="region of interest" description="Disordered" evidence="1">
    <location>
        <begin position="204"/>
        <end position="245"/>
    </location>
</feature>
<evidence type="ECO:0008006" key="4">
    <source>
        <dbReference type="Google" id="ProtNLM"/>
    </source>
</evidence>
<accession>A0A6B8KJK1</accession>
<organism evidence="2 3">
    <name type="scientific">Methylocystis heyeri</name>
    <dbReference type="NCBI Taxonomy" id="391905"/>
    <lineage>
        <taxon>Bacteria</taxon>
        <taxon>Pseudomonadati</taxon>
        <taxon>Pseudomonadota</taxon>
        <taxon>Alphaproteobacteria</taxon>
        <taxon>Hyphomicrobiales</taxon>
        <taxon>Methylocystaceae</taxon>
        <taxon>Methylocystis</taxon>
    </lineage>
</organism>
<dbReference type="AlphaFoldDB" id="A0A6B8KJK1"/>